<dbReference type="GO" id="GO:0016491">
    <property type="term" value="F:oxidoreductase activity"/>
    <property type="evidence" value="ECO:0007669"/>
    <property type="project" value="UniProtKB-KW"/>
</dbReference>
<proteinExistence type="inferred from homology"/>
<name>A0A8J7CBY0_9CYAN</name>
<dbReference type="EMBL" id="JACXAE010000134">
    <property type="protein sequence ID" value="MBD2778861.1"/>
    <property type="molecule type" value="Genomic_DNA"/>
</dbReference>
<reference evidence="4" key="1">
    <citation type="submission" date="2020-09" db="EMBL/GenBank/DDBJ databases">
        <title>Iningainema tapete sp. nov. (Scytonemataceae, Cyanobacteria) from greenhouses in central Florida (USA) produces two types of nodularin with biosynthetic potential for microcystin-LR and anabaenopeptins.</title>
        <authorList>
            <person name="Berthold D.E."/>
            <person name="Lefler F.W."/>
            <person name="Huang I.-S."/>
            <person name="Abdulla H."/>
            <person name="Zimba P.V."/>
            <person name="Laughinghouse H.D. IV."/>
        </authorList>
    </citation>
    <scope>NUCLEOTIDE SEQUENCE</scope>
    <source>
        <strain evidence="4">BLCCT55</strain>
    </source>
</reference>
<dbReference type="Proteomes" id="UP000629098">
    <property type="component" value="Unassembled WGS sequence"/>
</dbReference>
<keyword evidence="2" id="KW-0560">Oxidoreductase</keyword>
<protein>
    <submittedName>
        <fullName evidence="4">Nitroreductase family protein</fullName>
    </submittedName>
</protein>
<gene>
    <name evidence="4" type="ORF">ICL16_44165</name>
</gene>
<sequence>MQNYSEILTDKVAQTQYPIHDLLRQRWSPLAFSDRMVEPEKLHSVLEAASWAASSYNEQPWSFIVATSENKAEFERLLGCLAEGNQEWARNAPILMLSVAKLNFEYNGVENRHAFHDVGAASTTLAIQAAALGLFIHQMAGFDVPKAKEIYSIPSGYEPVAAIALGYFGSPQTLSERLQQRENTPRTRKPLEEFVFSGSWNQTSPLVAS</sequence>
<dbReference type="PANTHER" id="PTHR43673">
    <property type="entry name" value="NAD(P)H NITROREDUCTASE YDGI-RELATED"/>
    <property type="match status" value="1"/>
</dbReference>
<dbReference type="AlphaFoldDB" id="A0A8J7CBY0"/>
<evidence type="ECO:0000313" key="4">
    <source>
        <dbReference type="EMBL" id="MBD2778861.1"/>
    </source>
</evidence>
<evidence type="ECO:0000256" key="1">
    <source>
        <dbReference type="ARBA" id="ARBA00007118"/>
    </source>
</evidence>
<evidence type="ECO:0000259" key="3">
    <source>
        <dbReference type="Pfam" id="PF00881"/>
    </source>
</evidence>
<evidence type="ECO:0000313" key="5">
    <source>
        <dbReference type="Proteomes" id="UP000629098"/>
    </source>
</evidence>
<dbReference type="SUPFAM" id="SSF55469">
    <property type="entry name" value="FMN-dependent nitroreductase-like"/>
    <property type="match status" value="1"/>
</dbReference>
<dbReference type="Gene3D" id="3.40.109.10">
    <property type="entry name" value="NADH Oxidase"/>
    <property type="match status" value="1"/>
</dbReference>
<dbReference type="RefSeq" id="WP_190839032.1">
    <property type="nucleotide sequence ID" value="NZ_CAWPPI010000134.1"/>
</dbReference>
<comment type="similarity">
    <text evidence="1">Belongs to the nitroreductase family.</text>
</comment>
<evidence type="ECO:0000256" key="2">
    <source>
        <dbReference type="ARBA" id="ARBA00023002"/>
    </source>
</evidence>
<feature type="domain" description="Nitroreductase" evidence="3">
    <location>
        <begin position="23"/>
        <end position="167"/>
    </location>
</feature>
<organism evidence="4 5">
    <name type="scientific">Iningainema tapete BLCC-T55</name>
    <dbReference type="NCBI Taxonomy" id="2748662"/>
    <lineage>
        <taxon>Bacteria</taxon>
        <taxon>Bacillati</taxon>
        <taxon>Cyanobacteriota</taxon>
        <taxon>Cyanophyceae</taxon>
        <taxon>Nostocales</taxon>
        <taxon>Scytonemataceae</taxon>
        <taxon>Iningainema tapete</taxon>
    </lineage>
</organism>
<dbReference type="InterPro" id="IPR029479">
    <property type="entry name" value="Nitroreductase"/>
</dbReference>
<dbReference type="Pfam" id="PF00881">
    <property type="entry name" value="Nitroreductase"/>
    <property type="match status" value="1"/>
</dbReference>
<dbReference type="InterPro" id="IPR000415">
    <property type="entry name" value="Nitroreductase-like"/>
</dbReference>
<comment type="caution">
    <text evidence="4">The sequence shown here is derived from an EMBL/GenBank/DDBJ whole genome shotgun (WGS) entry which is preliminary data.</text>
</comment>
<accession>A0A8J7CBY0</accession>
<dbReference type="CDD" id="cd02138">
    <property type="entry name" value="TdsD-like"/>
    <property type="match status" value="1"/>
</dbReference>
<dbReference type="PANTHER" id="PTHR43673:SF10">
    <property type="entry name" value="NADH DEHYDROGENASE_NAD(P)H NITROREDUCTASE XCC3605-RELATED"/>
    <property type="match status" value="1"/>
</dbReference>
<keyword evidence="5" id="KW-1185">Reference proteome</keyword>